<feature type="region of interest" description="Disordered" evidence="1">
    <location>
        <begin position="1"/>
        <end position="21"/>
    </location>
</feature>
<dbReference type="OrthoDB" id="3779668at2"/>
<sequence length="108" mass="11567">MTAAVRIGTCSRRPAPPRRAGDYDGYVADRADVSSSESVDVVGAAGMLYTYSDHDFTVIRAVEGAAFIELRGTFLSRAEFDDFLAGLHTASEDEFTAALDDAGVTPER</sequence>
<dbReference type="AlphaFoldDB" id="A0A417XVM6"/>
<keyword evidence="3" id="KW-1185">Reference proteome</keyword>
<gene>
    <name evidence="2" type="ORF">D0Z08_23895</name>
</gene>
<evidence type="ECO:0000313" key="3">
    <source>
        <dbReference type="Proteomes" id="UP000283644"/>
    </source>
</evidence>
<dbReference type="RefSeq" id="WP_118927793.1">
    <property type="nucleotide sequence ID" value="NZ_QXGH01000031.1"/>
</dbReference>
<organism evidence="2 3">
    <name type="scientific">Nocardioides immobilis</name>
    <dbReference type="NCBI Taxonomy" id="2049295"/>
    <lineage>
        <taxon>Bacteria</taxon>
        <taxon>Bacillati</taxon>
        <taxon>Actinomycetota</taxon>
        <taxon>Actinomycetes</taxon>
        <taxon>Propionibacteriales</taxon>
        <taxon>Nocardioidaceae</taxon>
        <taxon>Nocardioides</taxon>
    </lineage>
</organism>
<evidence type="ECO:0000313" key="2">
    <source>
        <dbReference type="EMBL" id="RHW24564.1"/>
    </source>
</evidence>
<reference evidence="2 3" key="1">
    <citation type="submission" date="2018-09" db="EMBL/GenBank/DDBJ databases">
        <title>Genome sequencing of Nocardioides immobilis CCTCC AB 2017083 for comparison to Nocardioides silvaticus.</title>
        <authorList>
            <person name="Li C."/>
            <person name="Wang G."/>
        </authorList>
    </citation>
    <scope>NUCLEOTIDE SEQUENCE [LARGE SCALE GENOMIC DNA]</scope>
    <source>
        <strain evidence="2 3">CCTCC AB 2017083</strain>
    </source>
</reference>
<dbReference type="EMBL" id="QXGH01000031">
    <property type="protein sequence ID" value="RHW24564.1"/>
    <property type="molecule type" value="Genomic_DNA"/>
</dbReference>
<name>A0A417XVM6_9ACTN</name>
<comment type="caution">
    <text evidence="2">The sequence shown here is derived from an EMBL/GenBank/DDBJ whole genome shotgun (WGS) entry which is preliminary data.</text>
</comment>
<evidence type="ECO:0000256" key="1">
    <source>
        <dbReference type="SAM" id="MobiDB-lite"/>
    </source>
</evidence>
<proteinExistence type="predicted"/>
<dbReference type="Proteomes" id="UP000283644">
    <property type="component" value="Unassembled WGS sequence"/>
</dbReference>
<accession>A0A417XVM6</accession>
<protein>
    <submittedName>
        <fullName evidence="2">Uncharacterized protein</fullName>
    </submittedName>
</protein>